<dbReference type="AlphaFoldDB" id="A0A5C6MUU4"/>
<dbReference type="Proteomes" id="UP000324091">
    <property type="component" value="Chromosome 7"/>
</dbReference>
<gene>
    <name evidence="2" type="ORF">D4764_07G0006300</name>
</gene>
<feature type="region of interest" description="Disordered" evidence="1">
    <location>
        <begin position="32"/>
        <end position="100"/>
    </location>
</feature>
<accession>A0A5C6MUU4</accession>
<feature type="compositionally biased region" description="Polar residues" evidence="1">
    <location>
        <begin position="90"/>
        <end position="100"/>
    </location>
</feature>
<sequence>MESLLVHSDGECAVILVIYADHSSLGEQRWKEGGVRETWGHRAMETEEEEGKQRRREEEKGGEKQTLGTSSYQPTGGKEPQRNGLLLSWDMSSKQQKQGV</sequence>
<protein>
    <submittedName>
        <fullName evidence="2">Oxysterol-binding protein-related protein 9</fullName>
    </submittedName>
</protein>
<evidence type="ECO:0000313" key="3">
    <source>
        <dbReference type="Proteomes" id="UP000324091"/>
    </source>
</evidence>
<reference evidence="2 3" key="1">
    <citation type="submission" date="2019-04" db="EMBL/GenBank/DDBJ databases">
        <title>Chromosome genome assembly for Takifugu flavidus.</title>
        <authorList>
            <person name="Xiao S."/>
        </authorList>
    </citation>
    <scope>NUCLEOTIDE SEQUENCE [LARGE SCALE GENOMIC DNA]</scope>
    <source>
        <strain evidence="2">HTHZ2018</strain>
        <tissue evidence="2">Muscle</tissue>
    </source>
</reference>
<organism evidence="2 3">
    <name type="scientific">Takifugu flavidus</name>
    <name type="common">sansaifugu</name>
    <dbReference type="NCBI Taxonomy" id="433684"/>
    <lineage>
        <taxon>Eukaryota</taxon>
        <taxon>Metazoa</taxon>
        <taxon>Chordata</taxon>
        <taxon>Craniata</taxon>
        <taxon>Vertebrata</taxon>
        <taxon>Euteleostomi</taxon>
        <taxon>Actinopterygii</taxon>
        <taxon>Neopterygii</taxon>
        <taxon>Teleostei</taxon>
        <taxon>Neoteleostei</taxon>
        <taxon>Acanthomorphata</taxon>
        <taxon>Eupercaria</taxon>
        <taxon>Tetraodontiformes</taxon>
        <taxon>Tetradontoidea</taxon>
        <taxon>Tetraodontidae</taxon>
        <taxon>Takifugu</taxon>
    </lineage>
</organism>
<name>A0A5C6MUU4_9TELE</name>
<keyword evidence="3" id="KW-1185">Reference proteome</keyword>
<evidence type="ECO:0000313" key="2">
    <source>
        <dbReference type="EMBL" id="TWW57911.1"/>
    </source>
</evidence>
<evidence type="ECO:0000256" key="1">
    <source>
        <dbReference type="SAM" id="MobiDB-lite"/>
    </source>
</evidence>
<dbReference type="EMBL" id="RHFK02000020">
    <property type="protein sequence ID" value="TWW57911.1"/>
    <property type="molecule type" value="Genomic_DNA"/>
</dbReference>
<proteinExistence type="predicted"/>
<feature type="compositionally biased region" description="Basic and acidic residues" evidence="1">
    <location>
        <begin position="32"/>
        <end position="63"/>
    </location>
</feature>
<comment type="caution">
    <text evidence="2">The sequence shown here is derived from an EMBL/GenBank/DDBJ whole genome shotgun (WGS) entry which is preliminary data.</text>
</comment>